<dbReference type="Proteomes" id="UP000031561">
    <property type="component" value="Unassembled WGS sequence"/>
</dbReference>
<protein>
    <recommendedName>
        <fullName evidence="4">Bacterial Pleckstrin homology domain-containing protein</fullName>
    </recommendedName>
</protein>
<name>A0ABD4T861_9CYAN</name>
<feature type="transmembrane region" description="Helical" evidence="1">
    <location>
        <begin position="47"/>
        <end position="67"/>
    </location>
</feature>
<evidence type="ECO:0008006" key="4">
    <source>
        <dbReference type="Google" id="ProtNLM"/>
    </source>
</evidence>
<keyword evidence="3" id="KW-1185">Reference proteome</keyword>
<dbReference type="EMBL" id="JTHE03000103">
    <property type="protein sequence ID" value="MCM1984658.1"/>
    <property type="molecule type" value="Genomic_DNA"/>
</dbReference>
<keyword evidence="1" id="KW-0472">Membrane</keyword>
<gene>
    <name evidence="2" type="ORF">QQ91_0017690</name>
</gene>
<feature type="transmembrane region" description="Helical" evidence="1">
    <location>
        <begin position="20"/>
        <end position="40"/>
    </location>
</feature>
<evidence type="ECO:0000313" key="3">
    <source>
        <dbReference type="Proteomes" id="UP000031561"/>
    </source>
</evidence>
<dbReference type="RefSeq" id="WP_166276703.1">
    <property type="nucleotide sequence ID" value="NZ_JTHE03000103.1"/>
</dbReference>
<sequence>MADSSTTFTCASTCFRISPLIATALWSFYLTLTFPLPLLAFQQQQVVSGWLAIGGIALGAIALLGALSEQVHLDDQGIEVRYPRWVPRGFRASWRLAWEDIVEVRSRSTGQGGLVYYLLKSTGQAYLLPMRVAGFAAMTRRIQAETGVDLALSKPLAQVWMYGLLLGASVLLGLSDAWVVSMLLQGQ</sequence>
<accession>A0ABD4T861</accession>
<keyword evidence="1" id="KW-1133">Transmembrane helix</keyword>
<feature type="transmembrane region" description="Helical" evidence="1">
    <location>
        <begin position="159"/>
        <end position="184"/>
    </location>
</feature>
<evidence type="ECO:0000256" key="1">
    <source>
        <dbReference type="SAM" id="Phobius"/>
    </source>
</evidence>
<organism evidence="2 3">
    <name type="scientific">Lyngbya confervoides BDU141951</name>
    <dbReference type="NCBI Taxonomy" id="1574623"/>
    <lineage>
        <taxon>Bacteria</taxon>
        <taxon>Bacillati</taxon>
        <taxon>Cyanobacteriota</taxon>
        <taxon>Cyanophyceae</taxon>
        <taxon>Oscillatoriophycideae</taxon>
        <taxon>Oscillatoriales</taxon>
        <taxon>Microcoleaceae</taxon>
        <taxon>Lyngbya</taxon>
    </lineage>
</organism>
<proteinExistence type="predicted"/>
<dbReference type="AlphaFoldDB" id="A0ABD4T861"/>
<evidence type="ECO:0000313" key="2">
    <source>
        <dbReference type="EMBL" id="MCM1984658.1"/>
    </source>
</evidence>
<keyword evidence="1" id="KW-0812">Transmembrane</keyword>
<comment type="caution">
    <text evidence="2">The sequence shown here is derived from an EMBL/GenBank/DDBJ whole genome shotgun (WGS) entry which is preliminary data.</text>
</comment>
<reference evidence="2 3" key="1">
    <citation type="journal article" date="2015" name="Genome Announc.">
        <title>Draft Genome Sequence of Filamentous Marine Cyanobacterium Lyngbya confervoides Strain BDU141951.</title>
        <authorList>
            <person name="Chandrababunaidu M.M."/>
            <person name="Sen D."/>
            <person name="Tripathy S."/>
        </authorList>
    </citation>
    <scope>NUCLEOTIDE SEQUENCE [LARGE SCALE GENOMIC DNA]</scope>
    <source>
        <strain evidence="2 3">BDU141951</strain>
    </source>
</reference>